<accession>A0A8J2N9N6</accession>
<reference evidence="2" key="1">
    <citation type="submission" date="2021-05" db="EMBL/GenBank/DDBJ databases">
        <authorList>
            <person name="Stam R."/>
        </authorList>
    </citation>
    <scope>NUCLEOTIDE SEQUENCE</scope>
    <source>
        <strain evidence="2">CS162</strain>
    </source>
</reference>
<dbReference type="Proteomes" id="UP000676310">
    <property type="component" value="Unassembled WGS sequence"/>
</dbReference>
<dbReference type="RefSeq" id="XP_043172898.1">
    <property type="nucleotide sequence ID" value="XM_043316963.1"/>
</dbReference>
<evidence type="ECO:0000313" key="3">
    <source>
        <dbReference type="Proteomes" id="UP000676310"/>
    </source>
</evidence>
<comment type="caution">
    <text evidence="2">The sequence shown here is derived from an EMBL/GenBank/DDBJ whole genome shotgun (WGS) entry which is preliminary data.</text>
</comment>
<feature type="compositionally biased region" description="Basic and acidic residues" evidence="1">
    <location>
        <begin position="63"/>
        <end position="76"/>
    </location>
</feature>
<gene>
    <name evidence="2" type="ORF">ALTATR162_LOCUS9330</name>
</gene>
<dbReference type="GeneID" id="67021540"/>
<evidence type="ECO:0000256" key="1">
    <source>
        <dbReference type="SAM" id="MobiDB-lite"/>
    </source>
</evidence>
<keyword evidence="3" id="KW-1185">Reference proteome</keyword>
<sequence length="310" mass="35141">MSTSPSAKKFKKYAPPSPGAFSSVLGTSMLTDREVLDGLFEDKTTVGLGLPSIPELSQKRKREFIASEDKSNEELHQPPPSKKIKNDGEEIYETNERQGEEAARRHHTLAVAVSRELSIVTSKVFESMKKQAHIPTPKYVPTGQERRDEVKLLAKEHVRHVAPTILANIKTNRDVGGIKNKFDGADSRREIRKDQIKTPDFKPEKWVDENDEDTTWLVIPVSRKFINTGSSMIPVIDILNKSIKHPEFTFVEAIMGAHTKTGKEVIKAYKIKYEKMSDEQAISRANSMFKKQKEEAKQARKEEAARRRST</sequence>
<feature type="region of interest" description="Disordered" evidence="1">
    <location>
        <begin position="284"/>
        <end position="310"/>
    </location>
</feature>
<proteinExistence type="predicted"/>
<feature type="region of interest" description="Disordered" evidence="1">
    <location>
        <begin position="1"/>
        <end position="25"/>
    </location>
</feature>
<organism evidence="2 3">
    <name type="scientific">Alternaria atra</name>
    <dbReference type="NCBI Taxonomy" id="119953"/>
    <lineage>
        <taxon>Eukaryota</taxon>
        <taxon>Fungi</taxon>
        <taxon>Dikarya</taxon>
        <taxon>Ascomycota</taxon>
        <taxon>Pezizomycotina</taxon>
        <taxon>Dothideomycetes</taxon>
        <taxon>Pleosporomycetidae</taxon>
        <taxon>Pleosporales</taxon>
        <taxon>Pleosporineae</taxon>
        <taxon>Pleosporaceae</taxon>
        <taxon>Alternaria</taxon>
        <taxon>Alternaria sect. Ulocladioides</taxon>
    </lineage>
</organism>
<dbReference type="AlphaFoldDB" id="A0A8J2N9N6"/>
<protein>
    <submittedName>
        <fullName evidence="2">Uncharacterized protein</fullName>
    </submittedName>
</protein>
<feature type="region of interest" description="Disordered" evidence="1">
    <location>
        <begin position="47"/>
        <end position="87"/>
    </location>
</feature>
<dbReference type="OrthoDB" id="3694017at2759"/>
<dbReference type="EMBL" id="CAJRGZ010000023">
    <property type="protein sequence ID" value="CAG5179526.1"/>
    <property type="molecule type" value="Genomic_DNA"/>
</dbReference>
<name>A0A8J2N9N6_9PLEO</name>
<feature type="compositionally biased region" description="Basic and acidic residues" evidence="1">
    <location>
        <begin position="291"/>
        <end position="310"/>
    </location>
</feature>
<evidence type="ECO:0000313" key="2">
    <source>
        <dbReference type="EMBL" id="CAG5179526.1"/>
    </source>
</evidence>